<organism evidence="2 3">
    <name type="scientific">Rhizophagus irregularis</name>
    <dbReference type="NCBI Taxonomy" id="588596"/>
    <lineage>
        <taxon>Eukaryota</taxon>
        <taxon>Fungi</taxon>
        <taxon>Fungi incertae sedis</taxon>
        <taxon>Mucoromycota</taxon>
        <taxon>Glomeromycotina</taxon>
        <taxon>Glomeromycetes</taxon>
        <taxon>Glomerales</taxon>
        <taxon>Glomeraceae</taxon>
        <taxon>Rhizophagus</taxon>
    </lineage>
</organism>
<feature type="compositionally biased region" description="Basic and acidic residues" evidence="1">
    <location>
        <begin position="34"/>
        <end position="44"/>
    </location>
</feature>
<dbReference type="Proteomes" id="UP000234323">
    <property type="component" value="Unassembled WGS sequence"/>
</dbReference>
<feature type="region of interest" description="Disordered" evidence="1">
    <location>
        <begin position="1"/>
        <end position="44"/>
    </location>
</feature>
<accession>A0A2I1HDS9</accession>
<dbReference type="EMBL" id="LLXI01002407">
    <property type="protein sequence ID" value="PKY57043.1"/>
    <property type="molecule type" value="Genomic_DNA"/>
</dbReference>
<feature type="compositionally biased region" description="Polar residues" evidence="1">
    <location>
        <begin position="16"/>
        <end position="33"/>
    </location>
</feature>
<dbReference type="AlphaFoldDB" id="A0A2I1HDS9"/>
<gene>
    <name evidence="2" type="ORF">RhiirA4_549502</name>
</gene>
<evidence type="ECO:0000313" key="2">
    <source>
        <dbReference type="EMBL" id="PKY57043.1"/>
    </source>
</evidence>
<sequence>MGNVDEQNDYERETMQQRSNISINDEVQNNPNFHSEEKDKTPDDNGKIVYYALNNLDYYLWHNIRAKMILEGKSIFEWGCYYWEKCTYAWVGVCSSENLIVKLLQELNLLDGY</sequence>
<proteinExistence type="predicted"/>
<protein>
    <submittedName>
        <fullName evidence="2">Uncharacterized protein</fullName>
    </submittedName>
</protein>
<keyword evidence="3" id="KW-1185">Reference proteome</keyword>
<name>A0A2I1HDS9_9GLOM</name>
<reference evidence="2 3" key="1">
    <citation type="submission" date="2015-10" db="EMBL/GenBank/DDBJ databases">
        <title>Genome analyses suggest a sexual origin of heterokaryosis in a supposedly ancient asexual fungus.</title>
        <authorList>
            <person name="Ropars J."/>
            <person name="Sedzielewska K."/>
            <person name="Noel J."/>
            <person name="Charron P."/>
            <person name="Farinelli L."/>
            <person name="Marton T."/>
            <person name="Kruger M."/>
            <person name="Pelin A."/>
            <person name="Brachmann A."/>
            <person name="Corradi N."/>
        </authorList>
    </citation>
    <scope>NUCLEOTIDE SEQUENCE [LARGE SCALE GENOMIC DNA]</scope>
    <source>
        <strain evidence="2 3">A4</strain>
    </source>
</reference>
<evidence type="ECO:0000313" key="3">
    <source>
        <dbReference type="Proteomes" id="UP000234323"/>
    </source>
</evidence>
<comment type="caution">
    <text evidence="2">The sequence shown here is derived from an EMBL/GenBank/DDBJ whole genome shotgun (WGS) entry which is preliminary data.</text>
</comment>
<evidence type="ECO:0000256" key="1">
    <source>
        <dbReference type="SAM" id="MobiDB-lite"/>
    </source>
</evidence>